<evidence type="ECO:0000259" key="4">
    <source>
        <dbReference type="PROSITE" id="PS51186"/>
    </source>
</evidence>
<name>U5SAW3_9LACT</name>
<dbReference type="RefSeq" id="WP_023178777.1">
    <property type="nucleotide sequence ID" value="NC_022606.1"/>
</dbReference>
<dbReference type="GO" id="GO:0005737">
    <property type="term" value="C:cytoplasm"/>
    <property type="evidence" value="ECO:0007669"/>
    <property type="project" value="UniProtKB-SubCell"/>
</dbReference>
<proteinExistence type="inferred from homology"/>
<dbReference type="STRING" id="1266845.Q783_08240"/>
<comment type="subcellular location">
    <subcellularLocation>
        <location evidence="3">Cytoplasm</location>
    </subcellularLocation>
</comment>
<gene>
    <name evidence="5" type="ORF">Q783_08240</name>
</gene>
<dbReference type="EMBL" id="CP006812">
    <property type="protein sequence ID" value="AGY82176.1"/>
    <property type="molecule type" value="Genomic_DNA"/>
</dbReference>
<dbReference type="Gene3D" id="3.40.630.30">
    <property type="match status" value="1"/>
</dbReference>
<protein>
    <recommendedName>
        <fullName evidence="3">[Ribosomal protein bS18]-alanine N-acetyltransferase</fullName>
        <ecNumber evidence="3">2.3.1.266</ecNumber>
    </recommendedName>
</protein>
<dbReference type="InterPro" id="IPR051556">
    <property type="entry name" value="N-term/lysine_N-AcTrnsfr"/>
</dbReference>
<dbReference type="EC" id="2.3.1.266" evidence="3"/>
<keyword evidence="3" id="KW-0963">Cytoplasm</keyword>
<dbReference type="Proteomes" id="UP000017469">
    <property type="component" value="Chromosome"/>
</dbReference>
<keyword evidence="2" id="KW-0012">Acyltransferase</keyword>
<accession>U5SAW3</accession>
<dbReference type="PATRIC" id="fig|1266845.5.peg.1540"/>
<evidence type="ECO:0000256" key="1">
    <source>
        <dbReference type="ARBA" id="ARBA00022679"/>
    </source>
</evidence>
<dbReference type="PANTHER" id="PTHR42919">
    <property type="entry name" value="N-ALPHA-ACETYLTRANSFERASE"/>
    <property type="match status" value="1"/>
</dbReference>
<dbReference type="CDD" id="cd04301">
    <property type="entry name" value="NAT_SF"/>
    <property type="match status" value="1"/>
</dbReference>
<dbReference type="InterPro" id="IPR016181">
    <property type="entry name" value="Acyl_CoA_acyltransferase"/>
</dbReference>
<evidence type="ECO:0000256" key="2">
    <source>
        <dbReference type="ARBA" id="ARBA00023315"/>
    </source>
</evidence>
<dbReference type="PROSITE" id="PS51186">
    <property type="entry name" value="GNAT"/>
    <property type="match status" value="1"/>
</dbReference>
<comment type="similarity">
    <text evidence="3">Belongs to the acetyltransferase family. RimI subfamily.</text>
</comment>
<dbReference type="NCBIfam" id="TIGR01575">
    <property type="entry name" value="rimI"/>
    <property type="match status" value="1"/>
</dbReference>
<dbReference type="HOGENOM" id="CLU_013985_23_2_9"/>
<comment type="catalytic activity">
    <reaction evidence="3">
        <text>N-terminal L-alanyl-[ribosomal protein bS18] + acetyl-CoA = N-terminal N(alpha)-acetyl-L-alanyl-[ribosomal protein bS18] + CoA + H(+)</text>
        <dbReference type="Rhea" id="RHEA:43756"/>
        <dbReference type="Rhea" id="RHEA-COMP:10676"/>
        <dbReference type="Rhea" id="RHEA-COMP:10677"/>
        <dbReference type="ChEBI" id="CHEBI:15378"/>
        <dbReference type="ChEBI" id="CHEBI:57287"/>
        <dbReference type="ChEBI" id="CHEBI:57288"/>
        <dbReference type="ChEBI" id="CHEBI:64718"/>
        <dbReference type="ChEBI" id="CHEBI:83683"/>
        <dbReference type="EC" id="2.3.1.266"/>
    </reaction>
</comment>
<dbReference type="KEGG" id="caw:Q783_08240"/>
<dbReference type="AlphaFoldDB" id="U5SAW3"/>
<comment type="function">
    <text evidence="3">Acetylates the N-terminal alanine of ribosomal protein bS18.</text>
</comment>
<evidence type="ECO:0000313" key="5">
    <source>
        <dbReference type="EMBL" id="AGY82176.1"/>
    </source>
</evidence>
<organism evidence="5 6">
    <name type="scientific">Carnobacterium inhibens subsp. gilichinskyi</name>
    <dbReference type="NCBI Taxonomy" id="1266845"/>
    <lineage>
        <taxon>Bacteria</taxon>
        <taxon>Bacillati</taxon>
        <taxon>Bacillota</taxon>
        <taxon>Bacilli</taxon>
        <taxon>Lactobacillales</taxon>
        <taxon>Carnobacteriaceae</taxon>
        <taxon>Carnobacterium</taxon>
    </lineage>
</organism>
<sequence>MENPKIVFLFKQSAIVTENELFQLAEDSYVNGSPWSIEMYKQELTGTHNEYAIALYEEEKVGFIGYTMLFDEAEITTFGIVSAYKNQGIGQLFLRSFIDYLKENEIKTVFLEVREQNKSAIVVYKKIGFETIATRKNYYHDPIENALIMQLSIK</sequence>
<keyword evidence="1 5" id="KW-0808">Transferase</keyword>
<dbReference type="PANTHER" id="PTHR42919:SF8">
    <property type="entry name" value="N-ALPHA-ACETYLTRANSFERASE 50"/>
    <property type="match status" value="1"/>
</dbReference>
<evidence type="ECO:0000313" key="6">
    <source>
        <dbReference type="Proteomes" id="UP000017469"/>
    </source>
</evidence>
<dbReference type="SUPFAM" id="SSF55729">
    <property type="entry name" value="Acyl-CoA N-acyltransferases (Nat)"/>
    <property type="match status" value="1"/>
</dbReference>
<dbReference type="Pfam" id="PF00583">
    <property type="entry name" value="Acetyltransf_1"/>
    <property type="match status" value="1"/>
</dbReference>
<feature type="domain" description="N-acetyltransferase" evidence="4">
    <location>
        <begin position="8"/>
        <end position="154"/>
    </location>
</feature>
<dbReference type="InterPro" id="IPR000182">
    <property type="entry name" value="GNAT_dom"/>
</dbReference>
<dbReference type="InterPro" id="IPR006464">
    <property type="entry name" value="AcTrfase_RimI/Ard1"/>
</dbReference>
<evidence type="ECO:0000256" key="3">
    <source>
        <dbReference type="RuleBase" id="RU363094"/>
    </source>
</evidence>
<reference evidence="5 6" key="1">
    <citation type="journal article" date="2013" name="Genome Announc.">
        <title>Complete Genome Sequence of Carnobacterium gilichinskyi Strain WN1359T (DSM 27470T).</title>
        <authorList>
            <person name="Leonard M.T."/>
            <person name="Panayotova N."/>
            <person name="Farmerie W.G."/>
            <person name="Triplett E.W."/>
            <person name="Nicholson W.L."/>
        </authorList>
    </citation>
    <scope>NUCLEOTIDE SEQUENCE [LARGE SCALE GENOMIC DNA]</scope>
    <source>
        <strain evidence="5 6">WN1359</strain>
    </source>
</reference>
<dbReference type="GO" id="GO:0008999">
    <property type="term" value="F:protein-N-terminal-alanine acetyltransferase activity"/>
    <property type="evidence" value="ECO:0007669"/>
    <property type="project" value="UniProtKB-EC"/>
</dbReference>
<dbReference type="eggNOG" id="COG0456">
    <property type="taxonomic scope" value="Bacteria"/>
</dbReference>